<keyword evidence="2" id="KW-1185">Reference proteome</keyword>
<proteinExistence type="predicted"/>
<accession>A0A8I2YIS7</accession>
<name>A0A8I2YIS7_9AGAM</name>
<evidence type="ECO:0000313" key="2">
    <source>
        <dbReference type="Proteomes" id="UP000683000"/>
    </source>
</evidence>
<dbReference type="AlphaFoldDB" id="A0A8I2YIS7"/>
<dbReference type="OrthoDB" id="2689144at2759"/>
<protein>
    <submittedName>
        <fullName evidence="1">Uncharacterized protein</fullName>
    </submittedName>
</protein>
<gene>
    <name evidence="1" type="ORF">JVT61DRAFT_7283</name>
</gene>
<dbReference type="Proteomes" id="UP000683000">
    <property type="component" value="Unassembled WGS sequence"/>
</dbReference>
<organism evidence="1 2">
    <name type="scientific">Boletus reticuloceps</name>
    <dbReference type="NCBI Taxonomy" id="495285"/>
    <lineage>
        <taxon>Eukaryota</taxon>
        <taxon>Fungi</taxon>
        <taxon>Dikarya</taxon>
        <taxon>Basidiomycota</taxon>
        <taxon>Agaricomycotina</taxon>
        <taxon>Agaricomycetes</taxon>
        <taxon>Agaricomycetidae</taxon>
        <taxon>Boletales</taxon>
        <taxon>Boletineae</taxon>
        <taxon>Boletaceae</taxon>
        <taxon>Boletoideae</taxon>
        <taxon>Boletus</taxon>
    </lineage>
</organism>
<sequence length="92" mass="9925">MQNAIDRMLSDAMRQFTIPVLNFSVLFPDDSLADSVSHQMAANPQTSCSGASSLEDYNSSYLANQEDETEVEEDGLVLLSPAPSSPACSTTY</sequence>
<dbReference type="EMBL" id="JAGFBS010000025">
    <property type="protein sequence ID" value="KAG6372850.1"/>
    <property type="molecule type" value="Genomic_DNA"/>
</dbReference>
<comment type="caution">
    <text evidence="1">The sequence shown here is derived from an EMBL/GenBank/DDBJ whole genome shotgun (WGS) entry which is preliminary data.</text>
</comment>
<evidence type="ECO:0000313" key="1">
    <source>
        <dbReference type="EMBL" id="KAG6372850.1"/>
    </source>
</evidence>
<reference evidence="1" key="1">
    <citation type="submission" date="2021-03" db="EMBL/GenBank/DDBJ databases">
        <title>Evolutionary innovations through gain and loss of genes in the ectomycorrhizal Boletales.</title>
        <authorList>
            <person name="Wu G."/>
            <person name="Miyauchi S."/>
            <person name="Morin E."/>
            <person name="Yang Z.-L."/>
            <person name="Xu J."/>
            <person name="Martin F.M."/>
        </authorList>
    </citation>
    <scope>NUCLEOTIDE SEQUENCE</scope>
    <source>
        <strain evidence="1">BR01</strain>
    </source>
</reference>